<dbReference type="SMART" id="SM00199">
    <property type="entry name" value="SCY"/>
    <property type="match status" value="1"/>
</dbReference>
<dbReference type="GO" id="GO:0006954">
    <property type="term" value="P:inflammatory response"/>
    <property type="evidence" value="ECO:0007669"/>
    <property type="project" value="UniProtKB-KW"/>
</dbReference>
<dbReference type="GO" id="GO:0048245">
    <property type="term" value="P:eosinophil chemotaxis"/>
    <property type="evidence" value="ECO:0007669"/>
    <property type="project" value="TreeGrafter"/>
</dbReference>
<comment type="similarity">
    <text evidence="2">Belongs to the intercrine beta (chemokine CC) family.</text>
</comment>
<dbReference type="GO" id="GO:0008009">
    <property type="term" value="F:chemokine activity"/>
    <property type="evidence" value="ECO:0007669"/>
    <property type="project" value="InterPro"/>
</dbReference>
<dbReference type="OrthoDB" id="9447832at2759"/>
<feature type="chain" id="PRO_5029735387" description="C-C motif chemokine 5" evidence="10">
    <location>
        <begin position="23"/>
        <end position="90"/>
    </location>
</feature>
<evidence type="ECO:0000256" key="3">
    <source>
        <dbReference type="ARBA" id="ARBA00022500"/>
    </source>
</evidence>
<comment type="caution">
    <text evidence="12">The sequence shown here is derived from an EMBL/GenBank/DDBJ whole genome shotgun (WGS) entry which is preliminary data.</text>
</comment>
<keyword evidence="6" id="KW-0395">Inflammatory response</keyword>
<sequence length="90" mass="10027">MKVSAAVLVLLLIAASCFQTFSGPVGPDVPICCPSYVHHKLPWKLIQRYYSTSTSCSLPAIVFITKKGLQVCANPKDTWVQRYLENLKQN</sequence>
<keyword evidence="4" id="KW-0202">Cytokine</keyword>
<accession>A0A7K9DAR5</accession>
<dbReference type="InterPro" id="IPR001811">
    <property type="entry name" value="Chemokine_IL8-like_dom"/>
</dbReference>
<gene>
    <name evidence="12" type="primary">Ccl4_2</name>
    <name evidence="12" type="ORF">HEMCOM_R03782</name>
</gene>
<organism evidence="12 13">
    <name type="scientific">Hemiprocne comata</name>
    <dbReference type="NCBI Taxonomy" id="243314"/>
    <lineage>
        <taxon>Eukaryota</taxon>
        <taxon>Metazoa</taxon>
        <taxon>Chordata</taxon>
        <taxon>Craniata</taxon>
        <taxon>Vertebrata</taxon>
        <taxon>Euteleostomi</taxon>
        <taxon>Archelosauria</taxon>
        <taxon>Archosauria</taxon>
        <taxon>Dinosauria</taxon>
        <taxon>Saurischia</taxon>
        <taxon>Theropoda</taxon>
        <taxon>Coelurosauria</taxon>
        <taxon>Aves</taxon>
        <taxon>Neognathae</taxon>
        <taxon>Neoaves</taxon>
        <taxon>Strisores</taxon>
        <taxon>Apodiformes</taxon>
        <taxon>Apodidae</taxon>
        <taxon>Hemiprocninae</taxon>
        <taxon>Hemiprocne</taxon>
    </lineage>
</organism>
<dbReference type="GO" id="GO:0048020">
    <property type="term" value="F:CCR chemokine receptor binding"/>
    <property type="evidence" value="ECO:0007669"/>
    <property type="project" value="TreeGrafter"/>
</dbReference>
<feature type="non-terminal residue" evidence="12">
    <location>
        <position position="90"/>
    </location>
</feature>
<dbReference type="GO" id="GO:0030335">
    <property type="term" value="P:positive regulation of cell migration"/>
    <property type="evidence" value="ECO:0007669"/>
    <property type="project" value="TreeGrafter"/>
</dbReference>
<feature type="domain" description="Chemokine interleukin-8-like" evidence="11">
    <location>
        <begin position="29"/>
        <end position="87"/>
    </location>
</feature>
<feature type="signal peptide" evidence="10">
    <location>
        <begin position="1"/>
        <end position="22"/>
    </location>
</feature>
<protein>
    <recommendedName>
        <fullName evidence="7">C-C motif chemokine 5</fullName>
    </recommendedName>
    <alternativeName>
        <fullName evidence="8">Small-inducible cytokine A5</fullName>
    </alternativeName>
    <alternativeName>
        <fullName evidence="9">T-cell-specific protein RANTES</fullName>
    </alternativeName>
</protein>
<evidence type="ECO:0000256" key="6">
    <source>
        <dbReference type="ARBA" id="ARBA00023198"/>
    </source>
</evidence>
<evidence type="ECO:0000256" key="1">
    <source>
        <dbReference type="ARBA" id="ARBA00004613"/>
    </source>
</evidence>
<keyword evidence="5" id="KW-0964">Secreted</keyword>
<dbReference type="GO" id="GO:0061844">
    <property type="term" value="P:antimicrobial humoral immune response mediated by antimicrobial peptide"/>
    <property type="evidence" value="ECO:0007669"/>
    <property type="project" value="TreeGrafter"/>
</dbReference>
<dbReference type="GO" id="GO:0005615">
    <property type="term" value="C:extracellular space"/>
    <property type="evidence" value="ECO:0007669"/>
    <property type="project" value="UniProtKB-KW"/>
</dbReference>
<name>A0A7K9DAR5_9AVES</name>
<reference evidence="12 13" key="1">
    <citation type="submission" date="2019-09" db="EMBL/GenBank/DDBJ databases">
        <title>Bird 10,000 Genomes (B10K) Project - Family phase.</title>
        <authorList>
            <person name="Zhang G."/>
        </authorList>
    </citation>
    <scope>NUCLEOTIDE SEQUENCE [LARGE SCALE GENOMIC DNA]</scope>
    <source>
        <strain evidence="12">B10K-DU-001-23</strain>
        <tissue evidence="12">Muscle</tissue>
    </source>
</reference>
<evidence type="ECO:0000256" key="5">
    <source>
        <dbReference type="ARBA" id="ARBA00022525"/>
    </source>
</evidence>
<feature type="non-terminal residue" evidence="12">
    <location>
        <position position="1"/>
    </location>
</feature>
<dbReference type="PANTHER" id="PTHR12015:SF170">
    <property type="entry name" value="C-C MOTIF CHEMOKINE 5"/>
    <property type="match status" value="1"/>
</dbReference>
<evidence type="ECO:0000259" key="11">
    <source>
        <dbReference type="SMART" id="SM00199"/>
    </source>
</evidence>
<evidence type="ECO:0000256" key="4">
    <source>
        <dbReference type="ARBA" id="ARBA00022514"/>
    </source>
</evidence>
<evidence type="ECO:0000256" key="2">
    <source>
        <dbReference type="ARBA" id="ARBA00010868"/>
    </source>
</evidence>
<keyword evidence="13" id="KW-1185">Reference proteome</keyword>
<evidence type="ECO:0000256" key="10">
    <source>
        <dbReference type="SAM" id="SignalP"/>
    </source>
</evidence>
<dbReference type="Gene3D" id="2.40.50.40">
    <property type="match status" value="1"/>
</dbReference>
<dbReference type="InterPro" id="IPR036048">
    <property type="entry name" value="Interleukin_8-like_sf"/>
</dbReference>
<proteinExistence type="inferred from homology"/>
<comment type="subcellular location">
    <subcellularLocation>
        <location evidence="1">Secreted</location>
    </subcellularLocation>
</comment>
<dbReference type="Pfam" id="PF00048">
    <property type="entry name" value="IL8"/>
    <property type="match status" value="1"/>
</dbReference>
<keyword evidence="3" id="KW-0145">Chemotaxis</keyword>
<evidence type="ECO:0000313" key="12">
    <source>
        <dbReference type="EMBL" id="NXG60665.1"/>
    </source>
</evidence>
<dbReference type="FunFam" id="2.40.50.40:FF:000002">
    <property type="entry name" value="C-C motif chemokine"/>
    <property type="match status" value="1"/>
</dbReference>
<dbReference type="Proteomes" id="UP000518305">
    <property type="component" value="Unassembled WGS sequence"/>
</dbReference>
<dbReference type="AlphaFoldDB" id="A0A7K9DAR5"/>
<evidence type="ECO:0000256" key="9">
    <source>
        <dbReference type="ARBA" id="ARBA00042733"/>
    </source>
</evidence>
<dbReference type="InterPro" id="IPR039809">
    <property type="entry name" value="Chemokine_b/g/d"/>
</dbReference>
<dbReference type="GO" id="GO:0070098">
    <property type="term" value="P:chemokine-mediated signaling pathway"/>
    <property type="evidence" value="ECO:0007669"/>
    <property type="project" value="TreeGrafter"/>
</dbReference>
<keyword evidence="10" id="KW-0732">Signal</keyword>
<dbReference type="EMBL" id="VWZJ01006975">
    <property type="protein sequence ID" value="NXG60665.1"/>
    <property type="molecule type" value="Genomic_DNA"/>
</dbReference>
<dbReference type="PANTHER" id="PTHR12015">
    <property type="entry name" value="SMALL INDUCIBLE CYTOKINE A"/>
    <property type="match status" value="1"/>
</dbReference>
<dbReference type="CDD" id="cd00272">
    <property type="entry name" value="Chemokine_CC"/>
    <property type="match status" value="1"/>
</dbReference>
<dbReference type="PROSITE" id="PS51257">
    <property type="entry name" value="PROKAR_LIPOPROTEIN"/>
    <property type="match status" value="1"/>
</dbReference>
<evidence type="ECO:0000256" key="7">
    <source>
        <dbReference type="ARBA" id="ARBA00040713"/>
    </source>
</evidence>
<evidence type="ECO:0000313" key="13">
    <source>
        <dbReference type="Proteomes" id="UP000518305"/>
    </source>
</evidence>
<evidence type="ECO:0000256" key="8">
    <source>
        <dbReference type="ARBA" id="ARBA00042689"/>
    </source>
</evidence>
<dbReference type="SUPFAM" id="SSF54117">
    <property type="entry name" value="Interleukin 8-like chemokines"/>
    <property type="match status" value="1"/>
</dbReference>